<name>A0A2M6XC99_9BACT</name>
<evidence type="ECO:0000313" key="4">
    <source>
        <dbReference type="EMBL" id="PIU03308.1"/>
    </source>
</evidence>
<dbReference type="Proteomes" id="UP000228996">
    <property type="component" value="Unassembled WGS sequence"/>
</dbReference>
<reference evidence="5" key="1">
    <citation type="submission" date="2017-09" db="EMBL/GenBank/DDBJ databases">
        <title>Depth-based differentiation of microbial function through sediment-hosted aquifers and enrichment of novel symbionts in the deep terrestrial subsurface.</title>
        <authorList>
            <person name="Probst A.J."/>
            <person name="Ladd B."/>
            <person name="Jarett J.K."/>
            <person name="Geller-Mcgrath D.E."/>
            <person name="Sieber C.M.K."/>
            <person name="Emerson J.B."/>
            <person name="Anantharaman K."/>
            <person name="Thomas B.C."/>
            <person name="Malmstrom R."/>
            <person name="Stieglmeier M."/>
            <person name="Klingl A."/>
            <person name="Woyke T."/>
            <person name="Ryan C.M."/>
            <person name="Banfield J.F."/>
        </authorList>
    </citation>
    <scope>NUCLEOTIDE SEQUENCE [LARGE SCALE GENOMIC DNA]</scope>
</reference>
<dbReference type="InterPro" id="IPR018702">
    <property type="entry name" value="DUF2207"/>
</dbReference>
<evidence type="ECO:0008006" key="6">
    <source>
        <dbReference type="Google" id="ProtNLM"/>
    </source>
</evidence>
<sequence>MDSSKISDLGYRILDFQLWEGNQKYLESATNTPGTYQTTITTDKFYVKIYYSAYNESKTFILKYKILNAITAQQDIGEFYWQLIGDQWAKSTGQVTAAVLLPEPAPNDQIWAYGHGPLNGQIKIATNQQINFTAANLPAYKFFEVRVLFPKAQLSSVTAISDKTLAQIMAEEKGFGEQTDKAKKPGPINWFLVILLSLPLVGLILFGLKQIIYWSMQWYKVGRDNPLPEVNLAGTLHEPPSDLDPSLVEALMNGNLKPTGKSIVATVLSLCRKKAVKIETQSREALLGIFNRGPESFLTLINKEGLSVRETKLVNFLFRGNDRTIGFSEIKDYGREHPYTTRSFWEDWQNTAAEELIDDGIMDKTAHIREI</sequence>
<evidence type="ECO:0000259" key="3">
    <source>
        <dbReference type="Pfam" id="PF20990"/>
    </source>
</evidence>
<dbReference type="AlphaFoldDB" id="A0A2M6XC99"/>
<keyword evidence="1" id="KW-0812">Transmembrane</keyword>
<keyword evidence="1" id="KW-0472">Membrane</keyword>
<evidence type="ECO:0000313" key="5">
    <source>
        <dbReference type="Proteomes" id="UP000228996"/>
    </source>
</evidence>
<protein>
    <recommendedName>
        <fullName evidence="6">DUF2207 domain-containing protein</fullName>
    </recommendedName>
</protein>
<evidence type="ECO:0000256" key="1">
    <source>
        <dbReference type="SAM" id="Phobius"/>
    </source>
</evidence>
<evidence type="ECO:0000259" key="2">
    <source>
        <dbReference type="Pfam" id="PF09972"/>
    </source>
</evidence>
<dbReference type="Pfam" id="PF20990">
    <property type="entry name" value="DUF2207_C"/>
    <property type="match status" value="1"/>
</dbReference>
<accession>A0A2M6XC99</accession>
<dbReference type="InterPro" id="IPR048389">
    <property type="entry name" value="YciQ-like_C"/>
</dbReference>
<feature type="domain" description="DUF2207" evidence="2">
    <location>
        <begin position="28"/>
        <end position="149"/>
    </location>
</feature>
<dbReference type="Pfam" id="PF09972">
    <property type="entry name" value="DUF2207"/>
    <property type="match status" value="1"/>
</dbReference>
<proteinExistence type="predicted"/>
<comment type="caution">
    <text evidence="4">The sequence shown here is derived from an EMBL/GenBank/DDBJ whole genome shotgun (WGS) entry which is preliminary data.</text>
</comment>
<organism evidence="4 5">
    <name type="scientific">Candidatus Shapirobacteria bacterium CG08_land_8_20_14_0_20_39_18</name>
    <dbReference type="NCBI Taxonomy" id="1974883"/>
    <lineage>
        <taxon>Bacteria</taxon>
        <taxon>Candidatus Shapironibacteriota</taxon>
    </lineage>
</organism>
<feature type="domain" description="Predicted membrane protein YciQ-like C-terminal" evidence="3">
    <location>
        <begin position="238"/>
        <end position="366"/>
    </location>
</feature>
<feature type="transmembrane region" description="Helical" evidence="1">
    <location>
        <begin position="188"/>
        <end position="208"/>
    </location>
</feature>
<gene>
    <name evidence="4" type="ORF">COT44_03735</name>
</gene>
<dbReference type="EMBL" id="PEYO01000018">
    <property type="protein sequence ID" value="PIU03308.1"/>
    <property type="molecule type" value="Genomic_DNA"/>
</dbReference>
<keyword evidence="1" id="KW-1133">Transmembrane helix</keyword>